<accession>A0AAE0W3F9</accession>
<dbReference type="AlphaFoldDB" id="A0AAE0W3F9"/>
<evidence type="ECO:0000313" key="1">
    <source>
        <dbReference type="EMBL" id="KAK3599684.1"/>
    </source>
</evidence>
<name>A0AAE0W3F9_9BIVA</name>
<organism evidence="1 2">
    <name type="scientific">Potamilus streckersoni</name>
    <dbReference type="NCBI Taxonomy" id="2493646"/>
    <lineage>
        <taxon>Eukaryota</taxon>
        <taxon>Metazoa</taxon>
        <taxon>Spiralia</taxon>
        <taxon>Lophotrochozoa</taxon>
        <taxon>Mollusca</taxon>
        <taxon>Bivalvia</taxon>
        <taxon>Autobranchia</taxon>
        <taxon>Heteroconchia</taxon>
        <taxon>Palaeoheterodonta</taxon>
        <taxon>Unionida</taxon>
        <taxon>Unionoidea</taxon>
        <taxon>Unionidae</taxon>
        <taxon>Ambleminae</taxon>
        <taxon>Lampsilini</taxon>
        <taxon>Potamilus</taxon>
    </lineage>
</organism>
<comment type="caution">
    <text evidence="1">The sequence shown here is derived from an EMBL/GenBank/DDBJ whole genome shotgun (WGS) entry which is preliminary data.</text>
</comment>
<protein>
    <submittedName>
        <fullName evidence="1">Uncharacterized protein</fullName>
    </submittedName>
</protein>
<evidence type="ECO:0000313" key="2">
    <source>
        <dbReference type="Proteomes" id="UP001195483"/>
    </source>
</evidence>
<reference evidence="1" key="2">
    <citation type="journal article" date="2021" name="Genome Biol. Evol.">
        <title>Developing a high-quality reference genome for a parasitic bivalve with doubly uniparental inheritance (Bivalvia: Unionida).</title>
        <authorList>
            <person name="Smith C.H."/>
        </authorList>
    </citation>
    <scope>NUCLEOTIDE SEQUENCE</scope>
    <source>
        <strain evidence="1">CHS0354</strain>
        <tissue evidence="1">Mantle</tissue>
    </source>
</reference>
<gene>
    <name evidence="1" type="ORF">CHS0354_029162</name>
</gene>
<dbReference type="Proteomes" id="UP001195483">
    <property type="component" value="Unassembled WGS sequence"/>
</dbReference>
<keyword evidence="2" id="KW-1185">Reference proteome</keyword>
<dbReference type="EMBL" id="JAEAOA010001748">
    <property type="protein sequence ID" value="KAK3599684.1"/>
    <property type="molecule type" value="Genomic_DNA"/>
</dbReference>
<proteinExistence type="predicted"/>
<feature type="non-terminal residue" evidence="1">
    <location>
        <position position="147"/>
    </location>
</feature>
<reference evidence="1" key="3">
    <citation type="submission" date="2023-05" db="EMBL/GenBank/DDBJ databases">
        <authorList>
            <person name="Smith C.H."/>
        </authorList>
    </citation>
    <scope>NUCLEOTIDE SEQUENCE</scope>
    <source>
        <strain evidence="1">CHS0354</strain>
        <tissue evidence="1">Mantle</tissue>
    </source>
</reference>
<sequence>VNSSQNISNEDDDKTLGLFADAPAAALDSISLATTGHDGEMGVATVDERKIVLNEGTSKATFDIDYPVKKVVRNEASKPSGRLEFPLRKLRTPRALIILSGGTKQLTLVNYFTRLLHGTLIKTKSSCAANLTLQTAVQLVQDCDGKV</sequence>
<reference evidence="1" key="1">
    <citation type="journal article" date="2021" name="Genome Biol. Evol.">
        <title>A High-Quality Reference Genome for a Parasitic Bivalve with Doubly Uniparental Inheritance (Bivalvia: Unionida).</title>
        <authorList>
            <person name="Smith C.H."/>
        </authorList>
    </citation>
    <scope>NUCLEOTIDE SEQUENCE</scope>
    <source>
        <strain evidence="1">CHS0354</strain>
    </source>
</reference>